<dbReference type="Gene3D" id="3.40.50.300">
    <property type="entry name" value="P-loop containing nucleotide triphosphate hydrolases"/>
    <property type="match status" value="1"/>
</dbReference>
<dbReference type="Proteomes" id="UP000461162">
    <property type="component" value="Unassembled WGS sequence"/>
</dbReference>
<accession>A0A7K1KPT5</accession>
<dbReference type="EMBL" id="WODC01000006">
    <property type="protein sequence ID" value="MUM78098.1"/>
    <property type="molecule type" value="Genomic_DNA"/>
</dbReference>
<proteinExistence type="predicted"/>
<dbReference type="Pfam" id="PF00685">
    <property type="entry name" value="Sulfotransfer_1"/>
    <property type="match status" value="1"/>
</dbReference>
<evidence type="ECO:0000259" key="1">
    <source>
        <dbReference type="Pfam" id="PF00685"/>
    </source>
</evidence>
<evidence type="ECO:0000313" key="3">
    <source>
        <dbReference type="Proteomes" id="UP000461162"/>
    </source>
</evidence>
<organism evidence="2 3">
    <name type="scientific">Pseudodesulfovibrio alkaliphilus</name>
    <dbReference type="NCBI Taxonomy" id="2661613"/>
    <lineage>
        <taxon>Bacteria</taxon>
        <taxon>Pseudomonadati</taxon>
        <taxon>Thermodesulfobacteriota</taxon>
        <taxon>Desulfovibrionia</taxon>
        <taxon>Desulfovibrionales</taxon>
        <taxon>Desulfovibrionaceae</taxon>
    </lineage>
</organism>
<dbReference type="InterPro" id="IPR000863">
    <property type="entry name" value="Sulfotransferase_dom"/>
</dbReference>
<dbReference type="GO" id="GO:0008146">
    <property type="term" value="F:sulfotransferase activity"/>
    <property type="evidence" value="ECO:0007669"/>
    <property type="project" value="InterPro"/>
</dbReference>
<dbReference type="RefSeq" id="WP_155934710.1">
    <property type="nucleotide sequence ID" value="NZ_WODC01000006.1"/>
</dbReference>
<evidence type="ECO:0000313" key="2">
    <source>
        <dbReference type="EMBL" id="MUM78098.1"/>
    </source>
</evidence>
<sequence length="261" mass="29702">MHPTKSLLKRLYTITAALSSHSNERIFIACFPKSGSTFLRNVLAEISGYKTEEICVGVKNDEQDIYFPALIDQAFNGISSRMHMKAKDQNIEVMQQCGIRPVVLVRNIFDVVASLRDHCVHTPVFAISHMKDIYRAMPQEQQLDVIIDMLVPWYIEFFASWHRVRENNALDIYLTSYEQVMSDKPKTIQEICGFYAIQTSGEKIAGAIALIEKDKKRSNFNVGRTGRGKACLSDKQVEKISRMAGYFKDIDFSLIGVTHKP</sequence>
<comment type="caution">
    <text evidence="2">The sequence shown here is derived from an EMBL/GenBank/DDBJ whole genome shotgun (WGS) entry which is preliminary data.</text>
</comment>
<keyword evidence="3" id="KW-1185">Reference proteome</keyword>
<dbReference type="InterPro" id="IPR027417">
    <property type="entry name" value="P-loop_NTPase"/>
</dbReference>
<protein>
    <recommendedName>
        <fullName evidence="1">Sulfotransferase domain-containing protein</fullName>
    </recommendedName>
</protein>
<name>A0A7K1KPT5_9BACT</name>
<feature type="domain" description="Sulfotransferase" evidence="1">
    <location>
        <begin position="24"/>
        <end position="219"/>
    </location>
</feature>
<gene>
    <name evidence="2" type="ORF">GKC30_10665</name>
</gene>
<dbReference type="SUPFAM" id="SSF52540">
    <property type="entry name" value="P-loop containing nucleoside triphosphate hydrolases"/>
    <property type="match status" value="1"/>
</dbReference>
<dbReference type="AlphaFoldDB" id="A0A7K1KPT5"/>
<reference evidence="2 3" key="1">
    <citation type="submission" date="2019-11" db="EMBL/GenBank/DDBJ databases">
        <title>Pseudodesulfovibrio alkaliphilus, sp. nov., an alkaliphilic sulfate-reducing bacteria from mud volcano of Taman peninsula, Russia.</title>
        <authorList>
            <person name="Frolova A."/>
            <person name="Merkel A.Y."/>
            <person name="Slobodkin A.I."/>
        </authorList>
    </citation>
    <scope>NUCLEOTIDE SEQUENCE [LARGE SCALE GENOMIC DNA]</scope>
    <source>
        <strain evidence="2 3">F-1</strain>
    </source>
</reference>